<gene>
    <name evidence="2" type="ORF">OCH7691_00381</name>
</gene>
<dbReference type="InParanoid" id="A0A1Y5RID3"/>
<feature type="region of interest" description="Disordered" evidence="1">
    <location>
        <begin position="31"/>
        <end position="95"/>
    </location>
</feature>
<evidence type="ECO:0000313" key="3">
    <source>
        <dbReference type="Proteomes" id="UP000193200"/>
    </source>
</evidence>
<organism evidence="2 3">
    <name type="scientific">Oceanibacterium hippocampi</name>
    <dbReference type="NCBI Taxonomy" id="745714"/>
    <lineage>
        <taxon>Bacteria</taxon>
        <taxon>Pseudomonadati</taxon>
        <taxon>Pseudomonadota</taxon>
        <taxon>Alphaproteobacteria</taxon>
        <taxon>Sneathiellales</taxon>
        <taxon>Sneathiellaceae</taxon>
        <taxon>Oceanibacterium</taxon>
    </lineage>
</organism>
<sequence length="177" mass="18550">MATGARRPAARRQTGGPIAAVIATSLLVGCQSPAPVDRPATSDPAPEPVVEAAPVTAETDRAAPEVASRPEAPARPDPEKPAPVHHEPYTPADLVAMGPGAVEDWLGAPSFRRVEEAAELWQYRLSGCVLFLFVNGEAGQKRIVRAETASPREGAPSPDFDSCLQALADGRTRPADS</sequence>
<dbReference type="EMBL" id="FWFR01000001">
    <property type="protein sequence ID" value="SLN18320.1"/>
    <property type="molecule type" value="Genomic_DNA"/>
</dbReference>
<proteinExistence type="predicted"/>
<dbReference type="Proteomes" id="UP000193200">
    <property type="component" value="Unassembled WGS sequence"/>
</dbReference>
<dbReference type="PROSITE" id="PS51257">
    <property type="entry name" value="PROKAR_LIPOPROTEIN"/>
    <property type="match status" value="1"/>
</dbReference>
<dbReference type="AlphaFoldDB" id="A0A1Y5RID3"/>
<feature type="compositionally biased region" description="Basic and acidic residues" evidence="1">
    <location>
        <begin position="72"/>
        <end position="88"/>
    </location>
</feature>
<dbReference type="OrthoDB" id="8456317at2"/>
<evidence type="ECO:0000256" key="1">
    <source>
        <dbReference type="SAM" id="MobiDB-lite"/>
    </source>
</evidence>
<dbReference type="RefSeq" id="WP_085881725.1">
    <property type="nucleotide sequence ID" value="NZ_FWFR01000001.1"/>
</dbReference>
<evidence type="ECO:0000313" key="2">
    <source>
        <dbReference type="EMBL" id="SLN18320.1"/>
    </source>
</evidence>
<feature type="compositionally biased region" description="Low complexity" evidence="1">
    <location>
        <begin position="48"/>
        <end position="57"/>
    </location>
</feature>
<name>A0A1Y5RID3_9PROT</name>
<protein>
    <submittedName>
        <fullName evidence="2">Uncharacterized protein</fullName>
    </submittedName>
</protein>
<keyword evidence="3" id="KW-1185">Reference proteome</keyword>
<reference evidence="2 3" key="1">
    <citation type="submission" date="2017-03" db="EMBL/GenBank/DDBJ databases">
        <authorList>
            <person name="Afonso C.L."/>
            <person name="Miller P.J."/>
            <person name="Scott M.A."/>
            <person name="Spackman E."/>
            <person name="Goraichik I."/>
            <person name="Dimitrov K.M."/>
            <person name="Suarez D.L."/>
            <person name="Swayne D.E."/>
        </authorList>
    </citation>
    <scope>NUCLEOTIDE SEQUENCE [LARGE SCALE GENOMIC DNA]</scope>
    <source>
        <strain evidence="2 3">CECT 7691</strain>
    </source>
</reference>
<accession>A0A1Y5RID3</accession>